<dbReference type="PRINTS" id="PR00171">
    <property type="entry name" value="SUGRTRNSPORT"/>
</dbReference>
<feature type="transmembrane region" description="Helical" evidence="8">
    <location>
        <begin position="188"/>
        <end position="205"/>
    </location>
</feature>
<keyword evidence="6 8" id="KW-0472">Membrane</keyword>
<dbReference type="EMBL" id="JAANYQ010000004">
    <property type="protein sequence ID" value="KAF4124667.1"/>
    <property type="molecule type" value="Genomic_DNA"/>
</dbReference>
<feature type="domain" description="Major facilitator superfamily (MFS) profile" evidence="9">
    <location>
        <begin position="15"/>
        <end position="469"/>
    </location>
</feature>
<feature type="transmembrane region" description="Helical" evidence="8">
    <location>
        <begin position="313"/>
        <end position="334"/>
    </location>
</feature>
<dbReference type="InterPro" id="IPR003663">
    <property type="entry name" value="Sugar/inositol_transpt"/>
</dbReference>
<feature type="transmembrane region" description="Helical" evidence="8">
    <location>
        <begin position="444"/>
        <end position="465"/>
    </location>
</feature>
<sequence>MAQAGRQTSLYNRLVIAFVALGSTTYGYGSSIIGSTIGQAGWYSYFDLPTDGTPGYATVTTPVIATANGLFSAGAAVACLILMWSCDYLGRVRNMQIGCLLGILGGALQAGAQSLAMFQAGRWIMGMCVGFMVTVTPMYLSEMSSPLSRGWLVGHHPIFLVFGYMLSSWIGFAVYFSPDLEFGWRFPLAFQVLPPMVLLIGSPWVPRSPRWLLSKGRKDEAWNVLVRLRQSDEDPENIVAKEEFYQIVKQIQLDAKKLEAHGGSIWKAIMQKKSYRRRMVIGFLTQWGAEFGGPLIINNYAVILYTSLGQTGYMPLLLSAVWLTTAGLIYNPMGAWLHDKVNSRRGMYMVGFAGIVVTTSVMSAMIARYAGTDNTAGNAIGVLFMFLYLAFQGTCCDTTMYLYVSEIFPTEIRSIGMGFSLFGQFTATIILLQTAPIGFAAVGWRYFLVVICWSVFFLPVIYFFWPETARLSLEEIGKQFGDEVAVHVTDATDEERAELDRKIAAGDDITPTESAAPTSPPSEKGDGDVKR</sequence>
<evidence type="ECO:0000313" key="11">
    <source>
        <dbReference type="Proteomes" id="UP000749293"/>
    </source>
</evidence>
<dbReference type="Gene3D" id="1.20.1250.20">
    <property type="entry name" value="MFS general substrate transporter like domains"/>
    <property type="match status" value="1"/>
</dbReference>
<feature type="transmembrane region" description="Helical" evidence="8">
    <location>
        <begin position="152"/>
        <end position="176"/>
    </location>
</feature>
<keyword evidence="11" id="KW-1185">Reference proteome</keyword>
<accession>A0A9P5D388</accession>
<feature type="transmembrane region" description="Helical" evidence="8">
    <location>
        <begin position="415"/>
        <end position="432"/>
    </location>
</feature>
<reference evidence="10" key="1">
    <citation type="submission" date="2020-03" db="EMBL/GenBank/DDBJ databases">
        <title>Site-based positive gene gene selection in Geosmithia morbida across the United States reveals a broad range of putative effectors and factors for local host and environmental adapation.</title>
        <authorList>
            <person name="Onufrak A."/>
            <person name="Murdoch R.W."/>
            <person name="Gazis R."/>
            <person name="Huff M."/>
            <person name="Staton M."/>
            <person name="Klingeman W."/>
            <person name="Hadziabdic D."/>
        </authorList>
    </citation>
    <scope>NUCLEOTIDE SEQUENCE</scope>
    <source>
        <strain evidence="10">1262</strain>
    </source>
</reference>
<evidence type="ECO:0000256" key="7">
    <source>
        <dbReference type="SAM" id="MobiDB-lite"/>
    </source>
</evidence>
<dbReference type="InterPro" id="IPR036259">
    <property type="entry name" value="MFS_trans_sf"/>
</dbReference>
<feature type="transmembrane region" description="Helical" evidence="8">
    <location>
        <begin position="63"/>
        <end position="85"/>
    </location>
</feature>
<evidence type="ECO:0000256" key="2">
    <source>
        <dbReference type="ARBA" id="ARBA00010992"/>
    </source>
</evidence>
<feature type="transmembrane region" description="Helical" evidence="8">
    <location>
        <begin position="14"/>
        <end position="43"/>
    </location>
</feature>
<feature type="region of interest" description="Disordered" evidence="7">
    <location>
        <begin position="501"/>
        <end position="531"/>
    </location>
</feature>
<evidence type="ECO:0000256" key="6">
    <source>
        <dbReference type="ARBA" id="ARBA00023136"/>
    </source>
</evidence>
<dbReference type="AlphaFoldDB" id="A0A9P5D388"/>
<evidence type="ECO:0000256" key="4">
    <source>
        <dbReference type="ARBA" id="ARBA00022692"/>
    </source>
</evidence>
<dbReference type="PROSITE" id="PS00217">
    <property type="entry name" value="SUGAR_TRANSPORT_2"/>
    <property type="match status" value="1"/>
</dbReference>
<evidence type="ECO:0000256" key="5">
    <source>
        <dbReference type="ARBA" id="ARBA00022989"/>
    </source>
</evidence>
<feature type="transmembrane region" description="Helical" evidence="8">
    <location>
        <begin position="97"/>
        <end position="117"/>
    </location>
</feature>
<feature type="transmembrane region" description="Helical" evidence="8">
    <location>
        <begin position="280"/>
        <end position="301"/>
    </location>
</feature>
<dbReference type="GO" id="GO:0005351">
    <property type="term" value="F:carbohydrate:proton symporter activity"/>
    <property type="evidence" value="ECO:0007669"/>
    <property type="project" value="TreeGrafter"/>
</dbReference>
<dbReference type="PANTHER" id="PTHR48022:SF38">
    <property type="entry name" value="MAJOR FACILITATOR SUPERFAMILY (MFS) PROFILE DOMAIN-CONTAINING PROTEIN-RELATED"/>
    <property type="match status" value="1"/>
</dbReference>
<feature type="transmembrane region" description="Helical" evidence="8">
    <location>
        <begin position="379"/>
        <end position="403"/>
    </location>
</feature>
<protein>
    <submittedName>
        <fullName evidence="10">Sugar (And other) transporter</fullName>
    </submittedName>
</protein>
<feature type="transmembrane region" description="Helical" evidence="8">
    <location>
        <begin position="123"/>
        <end position="140"/>
    </location>
</feature>
<dbReference type="InterPro" id="IPR005828">
    <property type="entry name" value="MFS_sugar_transport-like"/>
</dbReference>
<evidence type="ECO:0000256" key="3">
    <source>
        <dbReference type="ARBA" id="ARBA00022448"/>
    </source>
</evidence>
<feature type="transmembrane region" description="Helical" evidence="8">
    <location>
        <begin position="346"/>
        <end position="367"/>
    </location>
</feature>
<comment type="caution">
    <text evidence="10">The sequence shown here is derived from an EMBL/GenBank/DDBJ whole genome shotgun (WGS) entry which is preliminary data.</text>
</comment>
<comment type="similarity">
    <text evidence="2">Belongs to the major facilitator superfamily. Sugar transporter (TC 2.A.1.1) family.</text>
</comment>
<dbReference type="InterPro" id="IPR005829">
    <property type="entry name" value="Sugar_transporter_CS"/>
</dbReference>
<keyword evidence="3" id="KW-0813">Transport</keyword>
<gene>
    <name evidence="10" type="ORF">GMORB2_5333</name>
</gene>
<dbReference type="SUPFAM" id="SSF103473">
    <property type="entry name" value="MFS general substrate transporter"/>
    <property type="match status" value="1"/>
</dbReference>
<dbReference type="GO" id="GO:0016020">
    <property type="term" value="C:membrane"/>
    <property type="evidence" value="ECO:0007669"/>
    <property type="project" value="UniProtKB-SubCell"/>
</dbReference>
<keyword evidence="5 8" id="KW-1133">Transmembrane helix</keyword>
<dbReference type="Proteomes" id="UP000749293">
    <property type="component" value="Unassembled WGS sequence"/>
</dbReference>
<keyword evidence="4 8" id="KW-0812">Transmembrane</keyword>
<dbReference type="InterPro" id="IPR050360">
    <property type="entry name" value="MFS_Sugar_Transporters"/>
</dbReference>
<evidence type="ECO:0000256" key="1">
    <source>
        <dbReference type="ARBA" id="ARBA00004141"/>
    </source>
</evidence>
<dbReference type="RefSeq" id="XP_035323319.1">
    <property type="nucleotide sequence ID" value="XM_035467307.1"/>
</dbReference>
<comment type="subcellular location">
    <subcellularLocation>
        <location evidence="1">Membrane</location>
        <topology evidence="1">Multi-pass membrane protein</topology>
    </subcellularLocation>
</comment>
<dbReference type="GeneID" id="55971561"/>
<dbReference type="OrthoDB" id="6612291at2759"/>
<dbReference type="PANTHER" id="PTHR48022">
    <property type="entry name" value="PLASTIDIC GLUCOSE TRANSPORTER 4"/>
    <property type="match status" value="1"/>
</dbReference>
<proteinExistence type="inferred from homology"/>
<evidence type="ECO:0000259" key="9">
    <source>
        <dbReference type="PROSITE" id="PS50850"/>
    </source>
</evidence>
<organism evidence="10 11">
    <name type="scientific">Geosmithia morbida</name>
    <dbReference type="NCBI Taxonomy" id="1094350"/>
    <lineage>
        <taxon>Eukaryota</taxon>
        <taxon>Fungi</taxon>
        <taxon>Dikarya</taxon>
        <taxon>Ascomycota</taxon>
        <taxon>Pezizomycotina</taxon>
        <taxon>Sordariomycetes</taxon>
        <taxon>Hypocreomycetidae</taxon>
        <taxon>Hypocreales</taxon>
        <taxon>Bionectriaceae</taxon>
        <taxon>Geosmithia</taxon>
    </lineage>
</organism>
<dbReference type="Pfam" id="PF00083">
    <property type="entry name" value="Sugar_tr"/>
    <property type="match status" value="1"/>
</dbReference>
<dbReference type="PROSITE" id="PS50850">
    <property type="entry name" value="MFS"/>
    <property type="match status" value="1"/>
</dbReference>
<evidence type="ECO:0000313" key="10">
    <source>
        <dbReference type="EMBL" id="KAF4124667.1"/>
    </source>
</evidence>
<dbReference type="InterPro" id="IPR020846">
    <property type="entry name" value="MFS_dom"/>
</dbReference>
<name>A0A9P5D388_9HYPO</name>
<evidence type="ECO:0000256" key="8">
    <source>
        <dbReference type="SAM" id="Phobius"/>
    </source>
</evidence>